<keyword evidence="3" id="KW-0328">Glycosyltransferase</keyword>
<dbReference type="InterPro" id="IPR050979">
    <property type="entry name" value="LD-transpeptidase"/>
</dbReference>
<feature type="domain" description="L,D-TPase catalytic" evidence="9">
    <location>
        <begin position="93"/>
        <end position="223"/>
    </location>
</feature>
<evidence type="ECO:0000256" key="1">
    <source>
        <dbReference type="ARBA" id="ARBA00004752"/>
    </source>
</evidence>
<protein>
    <recommendedName>
        <fullName evidence="9">L,D-TPase catalytic domain-containing protein</fullName>
    </recommendedName>
</protein>
<comment type="similarity">
    <text evidence="2">Belongs to the YkuD family.</text>
</comment>
<dbReference type="Gene3D" id="2.40.440.10">
    <property type="entry name" value="L,D-transpeptidase catalytic domain-like"/>
    <property type="match status" value="1"/>
</dbReference>
<keyword evidence="5" id="KW-0378">Hydrolase</keyword>
<evidence type="ECO:0000256" key="4">
    <source>
        <dbReference type="ARBA" id="ARBA00022679"/>
    </source>
</evidence>
<name>A0A0F9SU59_9ZZZZ</name>
<reference evidence="10" key="1">
    <citation type="journal article" date="2015" name="Nature">
        <title>Complex archaea that bridge the gap between prokaryotes and eukaryotes.</title>
        <authorList>
            <person name="Spang A."/>
            <person name="Saw J.H."/>
            <person name="Jorgensen S.L."/>
            <person name="Zaremba-Niedzwiedzka K."/>
            <person name="Martijn J."/>
            <person name="Lind A.E."/>
            <person name="van Eijk R."/>
            <person name="Schleper C."/>
            <person name="Guy L."/>
            <person name="Ettema T.J."/>
        </authorList>
    </citation>
    <scope>NUCLEOTIDE SEQUENCE</scope>
</reference>
<organism evidence="10">
    <name type="scientific">marine sediment metagenome</name>
    <dbReference type="NCBI Taxonomy" id="412755"/>
    <lineage>
        <taxon>unclassified sequences</taxon>
        <taxon>metagenomes</taxon>
        <taxon>ecological metagenomes</taxon>
    </lineage>
</organism>
<proteinExistence type="inferred from homology"/>
<keyword evidence="4" id="KW-0808">Transferase</keyword>
<dbReference type="InterPro" id="IPR005490">
    <property type="entry name" value="LD_TPept_cat_dom"/>
</dbReference>
<dbReference type="PANTHER" id="PTHR30582">
    <property type="entry name" value="L,D-TRANSPEPTIDASE"/>
    <property type="match status" value="1"/>
</dbReference>
<dbReference type="InterPro" id="IPR038063">
    <property type="entry name" value="Transpep_catalytic_dom"/>
</dbReference>
<gene>
    <name evidence="10" type="ORF">LCGC14_0733110</name>
</gene>
<evidence type="ECO:0000256" key="7">
    <source>
        <dbReference type="ARBA" id="ARBA00022984"/>
    </source>
</evidence>
<evidence type="ECO:0000313" key="10">
    <source>
        <dbReference type="EMBL" id="KKN40476.1"/>
    </source>
</evidence>
<dbReference type="PROSITE" id="PS52029">
    <property type="entry name" value="LD_TPASE"/>
    <property type="match status" value="1"/>
</dbReference>
<evidence type="ECO:0000256" key="3">
    <source>
        <dbReference type="ARBA" id="ARBA00022676"/>
    </source>
</evidence>
<keyword evidence="8" id="KW-0961">Cell wall biogenesis/degradation</keyword>
<dbReference type="PANTHER" id="PTHR30582:SF24">
    <property type="entry name" value="L,D-TRANSPEPTIDASE ERFK_SRFK-RELATED"/>
    <property type="match status" value="1"/>
</dbReference>
<dbReference type="GO" id="GO:0008360">
    <property type="term" value="P:regulation of cell shape"/>
    <property type="evidence" value="ECO:0007669"/>
    <property type="project" value="UniProtKB-KW"/>
</dbReference>
<dbReference type="CDD" id="cd16913">
    <property type="entry name" value="YkuD_like"/>
    <property type="match status" value="1"/>
</dbReference>
<dbReference type="GO" id="GO:0016757">
    <property type="term" value="F:glycosyltransferase activity"/>
    <property type="evidence" value="ECO:0007669"/>
    <property type="project" value="UniProtKB-KW"/>
</dbReference>
<comment type="pathway">
    <text evidence="1">Cell wall biogenesis; peptidoglycan biosynthesis.</text>
</comment>
<evidence type="ECO:0000256" key="5">
    <source>
        <dbReference type="ARBA" id="ARBA00022801"/>
    </source>
</evidence>
<dbReference type="UniPathway" id="UPA00219"/>
<keyword evidence="6" id="KW-0133">Cell shape</keyword>
<keyword evidence="7" id="KW-0573">Peptidoglycan synthesis</keyword>
<dbReference type="AlphaFoldDB" id="A0A0F9SU59"/>
<evidence type="ECO:0000256" key="6">
    <source>
        <dbReference type="ARBA" id="ARBA00022960"/>
    </source>
</evidence>
<dbReference type="GO" id="GO:0071555">
    <property type="term" value="P:cell wall organization"/>
    <property type="evidence" value="ECO:0007669"/>
    <property type="project" value="UniProtKB-KW"/>
</dbReference>
<dbReference type="GO" id="GO:0018104">
    <property type="term" value="P:peptidoglycan-protein cross-linking"/>
    <property type="evidence" value="ECO:0007669"/>
    <property type="project" value="TreeGrafter"/>
</dbReference>
<dbReference type="GO" id="GO:0071972">
    <property type="term" value="F:peptidoglycan L,D-transpeptidase activity"/>
    <property type="evidence" value="ECO:0007669"/>
    <property type="project" value="TreeGrafter"/>
</dbReference>
<comment type="caution">
    <text evidence="10">The sequence shown here is derived from an EMBL/GenBank/DDBJ whole genome shotgun (WGS) entry which is preliminary data.</text>
</comment>
<sequence>MLLKKDGPEARALRFAKGKHCLAALNRQAKEEVSKMKNLLTRRGALMSGIAMAGSLAAPAILQAQAAPTTNRRNISSFSTQNWQDHFDNLGVATIVADTGSRALHYWNSTGEDYRVYPTSIPISEDLTKRGYTKIVRKKVGPDWTPTASMMKRFPEYHYMPPGPDNPLGTHAMYLGWPAYIIHGTHDTRKIGRPSSDGCIGLYNEMIAQLFQISPVGTQVRII</sequence>
<accession>A0A0F9SU59</accession>
<dbReference type="EMBL" id="LAZR01001703">
    <property type="protein sequence ID" value="KKN40476.1"/>
    <property type="molecule type" value="Genomic_DNA"/>
</dbReference>
<evidence type="ECO:0000256" key="8">
    <source>
        <dbReference type="ARBA" id="ARBA00023316"/>
    </source>
</evidence>
<evidence type="ECO:0000259" key="9">
    <source>
        <dbReference type="PROSITE" id="PS52029"/>
    </source>
</evidence>
<evidence type="ECO:0000256" key="2">
    <source>
        <dbReference type="ARBA" id="ARBA00005992"/>
    </source>
</evidence>
<dbReference type="Pfam" id="PF03734">
    <property type="entry name" value="YkuD"/>
    <property type="match status" value="1"/>
</dbReference>
<dbReference type="SUPFAM" id="SSF141523">
    <property type="entry name" value="L,D-transpeptidase catalytic domain-like"/>
    <property type="match status" value="1"/>
</dbReference>
<dbReference type="GO" id="GO:0005576">
    <property type="term" value="C:extracellular region"/>
    <property type="evidence" value="ECO:0007669"/>
    <property type="project" value="TreeGrafter"/>
</dbReference>